<keyword evidence="7" id="KW-0675">Receptor</keyword>
<dbReference type="Proteomes" id="UP001152759">
    <property type="component" value="Chromosome 4"/>
</dbReference>
<dbReference type="Pfam" id="PF00060">
    <property type="entry name" value="Lig_chan"/>
    <property type="match status" value="1"/>
</dbReference>
<keyword evidence="8" id="KW-0325">Glycoprotein</keyword>
<evidence type="ECO:0000313" key="12">
    <source>
        <dbReference type="Proteomes" id="UP001152759"/>
    </source>
</evidence>
<feature type="transmembrane region" description="Helical" evidence="9">
    <location>
        <begin position="439"/>
        <end position="457"/>
    </location>
</feature>
<comment type="subcellular location">
    <subcellularLocation>
        <location evidence="1">Cell membrane</location>
        <topology evidence="1">Multi-pass membrane protein</topology>
    </subcellularLocation>
</comment>
<evidence type="ECO:0000259" key="10">
    <source>
        <dbReference type="Pfam" id="PF00060"/>
    </source>
</evidence>
<feature type="transmembrane region" description="Helical" evidence="9">
    <location>
        <begin position="396"/>
        <end position="418"/>
    </location>
</feature>
<dbReference type="Gene3D" id="1.10.287.70">
    <property type="match status" value="1"/>
</dbReference>
<dbReference type="AlphaFoldDB" id="A0A9P0A809"/>
<dbReference type="InterPro" id="IPR052192">
    <property type="entry name" value="Insect_Ionotropic_Sensory_Rcpt"/>
</dbReference>
<reference evidence="11" key="1">
    <citation type="submission" date="2021-12" db="EMBL/GenBank/DDBJ databases">
        <authorList>
            <person name="King R."/>
        </authorList>
    </citation>
    <scope>NUCLEOTIDE SEQUENCE</scope>
</reference>
<proteinExistence type="inferred from homology"/>
<dbReference type="GO" id="GO:0050906">
    <property type="term" value="P:detection of stimulus involved in sensory perception"/>
    <property type="evidence" value="ECO:0007669"/>
    <property type="project" value="UniProtKB-ARBA"/>
</dbReference>
<keyword evidence="12" id="KW-1185">Reference proteome</keyword>
<keyword evidence="5 9" id="KW-1133">Transmembrane helix</keyword>
<evidence type="ECO:0000313" key="11">
    <source>
        <dbReference type="EMBL" id="CAH0388541.1"/>
    </source>
</evidence>
<keyword evidence="3" id="KW-1003">Cell membrane</keyword>
<evidence type="ECO:0000256" key="9">
    <source>
        <dbReference type="SAM" id="Phobius"/>
    </source>
</evidence>
<evidence type="ECO:0000256" key="3">
    <source>
        <dbReference type="ARBA" id="ARBA00022475"/>
    </source>
</evidence>
<dbReference type="InterPro" id="IPR001320">
    <property type="entry name" value="Iontro_rcpt_C"/>
</dbReference>
<comment type="similarity">
    <text evidence="2">Belongs to the glutamate-gated ion channel (TC 1.A.10.1) family.</text>
</comment>
<feature type="transmembrane region" description="Helical" evidence="9">
    <location>
        <begin position="463"/>
        <end position="483"/>
    </location>
</feature>
<dbReference type="PANTHER" id="PTHR42643:SF38">
    <property type="entry name" value="IONOTROPIC RECEPTOR 100A"/>
    <property type="match status" value="1"/>
</dbReference>
<evidence type="ECO:0000256" key="8">
    <source>
        <dbReference type="ARBA" id="ARBA00023180"/>
    </source>
</evidence>
<keyword evidence="4 9" id="KW-0812">Transmembrane</keyword>
<evidence type="ECO:0000256" key="1">
    <source>
        <dbReference type="ARBA" id="ARBA00004651"/>
    </source>
</evidence>
<protein>
    <recommendedName>
        <fullName evidence="10">Ionotropic glutamate receptor C-terminal domain-containing protein</fullName>
    </recommendedName>
</protein>
<sequence>MKILINKLNILQYVMIVLNGAEAEIFDLPQDKKTERMLSPALSISKMTGEFSKEKLLYVISLNTDFPIQSFIRSLHETSINTVLISHQTWLESTITEYRMKNIFIHLNDMNEILSLILDSIPHSLSQYDKDPWLPVENATALRKLSSYCVKQDEKIIDAMNTKNFTSCDFELLISNAELNGDVKLTDSVFESIKGFAMLSTIWNSINYVIFMLPNLDGNDEQLMFLFRFFWRFFRGLRTVICAEYNCFKYDPFKSVILHTDTRSGHYFPLVSMQGGKFKTGFVQKNELYRHTNSAGMTPFIAVVGVIDYLREKLNVEIEYDVFDMWGRFDKDEKYYEIALRSNIDAIIFQDSICPDETVFTQFDFSAAIQTCSQCFSVPRSAFIPPCLLPFKSFSLQVWAAIITTILLLYIAMCLFYYSQRTLFKQLYTEESLREFQNTSVTFILCAFFLVGCPWRLLLGRVITGKILFTILSLFVLIIVTVFQSQLTTLLATFVRYPDIDTLKDLIDSDLSIQTFNVDISSYLLEEHNASLEKLSESFVFYERLWASFWSYTDDEHNRSLELHLQEYMDDTYMDDETVDSLLLKKVRIVKSNMNAIMELDAFEVSVPNMNQKDHGNFKASSHFGRRMIELHLVKECFLTYAMTLRSPKNFLSDIIFDRINSFVEFGLLDIEERSMRWLVKWDQTLRDESTSAEAQGLTMQNLQPAFVSLVLGWILSFVVFAIELAIDVCQTTEPSNRDSLPVSN</sequence>
<evidence type="ECO:0000256" key="7">
    <source>
        <dbReference type="ARBA" id="ARBA00023170"/>
    </source>
</evidence>
<gene>
    <name evidence="11" type="ORF">BEMITA_LOCUS7451</name>
</gene>
<dbReference type="EMBL" id="OU963865">
    <property type="protein sequence ID" value="CAH0388541.1"/>
    <property type="molecule type" value="Genomic_DNA"/>
</dbReference>
<dbReference type="PANTHER" id="PTHR42643">
    <property type="entry name" value="IONOTROPIC RECEPTOR 20A-RELATED"/>
    <property type="match status" value="1"/>
</dbReference>
<accession>A0A9P0A809</accession>
<name>A0A9P0A809_BEMTA</name>
<evidence type="ECO:0000256" key="4">
    <source>
        <dbReference type="ARBA" id="ARBA00022692"/>
    </source>
</evidence>
<evidence type="ECO:0000256" key="5">
    <source>
        <dbReference type="ARBA" id="ARBA00022989"/>
    </source>
</evidence>
<feature type="transmembrane region" description="Helical" evidence="9">
    <location>
        <begin position="706"/>
        <end position="727"/>
    </location>
</feature>
<organism evidence="11 12">
    <name type="scientific">Bemisia tabaci</name>
    <name type="common">Sweetpotato whitefly</name>
    <name type="synonym">Aleurodes tabaci</name>
    <dbReference type="NCBI Taxonomy" id="7038"/>
    <lineage>
        <taxon>Eukaryota</taxon>
        <taxon>Metazoa</taxon>
        <taxon>Ecdysozoa</taxon>
        <taxon>Arthropoda</taxon>
        <taxon>Hexapoda</taxon>
        <taxon>Insecta</taxon>
        <taxon>Pterygota</taxon>
        <taxon>Neoptera</taxon>
        <taxon>Paraneoptera</taxon>
        <taxon>Hemiptera</taxon>
        <taxon>Sternorrhyncha</taxon>
        <taxon>Aleyrodoidea</taxon>
        <taxon>Aleyrodidae</taxon>
        <taxon>Aleyrodinae</taxon>
        <taxon>Bemisia</taxon>
    </lineage>
</organism>
<dbReference type="GO" id="GO:0015276">
    <property type="term" value="F:ligand-gated monoatomic ion channel activity"/>
    <property type="evidence" value="ECO:0007669"/>
    <property type="project" value="InterPro"/>
</dbReference>
<dbReference type="GO" id="GO:0005886">
    <property type="term" value="C:plasma membrane"/>
    <property type="evidence" value="ECO:0007669"/>
    <property type="project" value="UniProtKB-SubCell"/>
</dbReference>
<evidence type="ECO:0000256" key="6">
    <source>
        <dbReference type="ARBA" id="ARBA00023136"/>
    </source>
</evidence>
<keyword evidence="6 9" id="KW-0472">Membrane</keyword>
<feature type="domain" description="Ionotropic glutamate receptor C-terminal" evidence="10">
    <location>
        <begin position="395"/>
        <end position="713"/>
    </location>
</feature>
<evidence type="ECO:0000256" key="2">
    <source>
        <dbReference type="ARBA" id="ARBA00008685"/>
    </source>
</evidence>